<sequence>MTSLLVTQRQVSENIGYFIPLADIRTKMLSYSDSTGAFSTATWAVTGVYSSLVAGVGAGILKDLGRTIVSSTRVFRKVQLVVSSVSTFGVAGQVGTTWPQMDFLTAYIELGLDGGGAFTPVAHYGR</sequence>
<name>A0A6C0JV09_9ZZZZ</name>
<protein>
    <submittedName>
        <fullName evidence="1">Uncharacterized protein</fullName>
    </submittedName>
</protein>
<accession>A0A6C0JV09</accession>
<proteinExistence type="predicted"/>
<reference evidence="1" key="1">
    <citation type="journal article" date="2020" name="Nature">
        <title>Giant virus diversity and host interactions through global metagenomics.</title>
        <authorList>
            <person name="Schulz F."/>
            <person name="Roux S."/>
            <person name="Paez-Espino D."/>
            <person name="Jungbluth S."/>
            <person name="Walsh D.A."/>
            <person name="Denef V.J."/>
            <person name="McMahon K.D."/>
            <person name="Konstantinidis K.T."/>
            <person name="Eloe-Fadrosh E.A."/>
            <person name="Kyrpides N.C."/>
            <person name="Woyke T."/>
        </authorList>
    </citation>
    <scope>NUCLEOTIDE SEQUENCE</scope>
    <source>
        <strain evidence="1">GVMAG-S-1101164-105</strain>
    </source>
</reference>
<evidence type="ECO:0000313" key="1">
    <source>
        <dbReference type="EMBL" id="QHU09585.1"/>
    </source>
</evidence>
<dbReference type="EMBL" id="MN740739">
    <property type="protein sequence ID" value="QHU09585.1"/>
    <property type="molecule type" value="Genomic_DNA"/>
</dbReference>
<dbReference type="AlphaFoldDB" id="A0A6C0JV09"/>
<organism evidence="1">
    <name type="scientific">viral metagenome</name>
    <dbReference type="NCBI Taxonomy" id="1070528"/>
    <lineage>
        <taxon>unclassified sequences</taxon>
        <taxon>metagenomes</taxon>
        <taxon>organismal metagenomes</taxon>
    </lineage>
</organism>